<dbReference type="Gene3D" id="3.80.10.10">
    <property type="entry name" value="Ribonuclease Inhibitor"/>
    <property type="match status" value="1"/>
</dbReference>
<dbReference type="OrthoDB" id="2360563at2759"/>
<dbReference type="Proteomes" id="UP000789342">
    <property type="component" value="Unassembled WGS sequence"/>
</dbReference>
<dbReference type="SUPFAM" id="SSF52047">
    <property type="entry name" value="RNI-like"/>
    <property type="match status" value="1"/>
</dbReference>
<evidence type="ECO:0000313" key="2">
    <source>
        <dbReference type="Proteomes" id="UP000789342"/>
    </source>
</evidence>
<reference evidence="1" key="1">
    <citation type="submission" date="2021-06" db="EMBL/GenBank/DDBJ databases">
        <authorList>
            <person name="Kallberg Y."/>
            <person name="Tangrot J."/>
            <person name="Rosling A."/>
        </authorList>
    </citation>
    <scope>NUCLEOTIDE SEQUENCE</scope>
    <source>
        <strain evidence="1">CL551</strain>
    </source>
</reference>
<keyword evidence="2" id="KW-1185">Reference proteome</keyword>
<dbReference type="AlphaFoldDB" id="A0A9N9DF29"/>
<dbReference type="EMBL" id="CAJVPV010009177">
    <property type="protein sequence ID" value="CAG8638988.1"/>
    <property type="molecule type" value="Genomic_DNA"/>
</dbReference>
<dbReference type="InterPro" id="IPR032675">
    <property type="entry name" value="LRR_dom_sf"/>
</dbReference>
<protein>
    <submittedName>
        <fullName evidence="1">8225_t:CDS:1</fullName>
    </submittedName>
</protein>
<gene>
    <name evidence="1" type="ORF">AMORRO_LOCUS9431</name>
</gene>
<accession>A0A9N9DF29</accession>
<evidence type="ECO:0000313" key="1">
    <source>
        <dbReference type="EMBL" id="CAG8638988.1"/>
    </source>
</evidence>
<name>A0A9N9DF29_9GLOM</name>
<proteinExistence type="predicted"/>
<organism evidence="1 2">
    <name type="scientific">Acaulospora morrowiae</name>
    <dbReference type="NCBI Taxonomy" id="94023"/>
    <lineage>
        <taxon>Eukaryota</taxon>
        <taxon>Fungi</taxon>
        <taxon>Fungi incertae sedis</taxon>
        <taxon>Mucoromycota</taxon>
        <taxon>Glomeromycotina</taxon>
        <taxon>Glomeromycetes</taxon>
        <taxon>Diversisporales</taxon>
        <taxon>Acaulosporaceae</taxon>
        <taxon>Acaulospora</taxon>
    </lineage>
</organism>
<sequence>MNLVDDCLYYLAQHINDFNTLYNCLYVNHLMCKSVTPRLWSQPLFETKRKGLLVRTYLSCLNEEEKANLIRFDINLSDVNQRPFLQYEKYMESCDNLVLEAAVYKWLSLTTTNRIYWQDLRVKQILRALWKMFLSRSHNFKSLVYNVSRWSDVEFNLPERSMILSAKPSLSNLQVFNLSIIRSSHGCEGPLNFLKSIPSVCSNIQELEIYNGDWEIDSELFCNIIKSQRNIRSFSYMGNTLNVISSLKAHRNSLTKLEFFGSSIGSLETLTYLEYLESLEISDCTFTVNSDHILSSTFRNLKELSLMNNDIEPDTVAKIIKKAGHTLKRLILDVITSETMVAASQYIQDIVYLGVSVNLEIPSIFFLWIKKLRLERLIFFENSIICTKNFMRDLRMSLPSTVTELIIDSFNPTAIELSNFMQGCAAPLRSLVLRFNSKCIDLYLKVLAATVPMMKTLETLSFTNSPHDLIWKDSQKRYIGIIEESGVEILTPK</sequence>
<comment type="caution">
    <text evidence="1">The sequence shown here is derived from an EMBL/GenBank/DDBJ whole genome shotgun (WGS) entry which is preliminary data.</text>
</comment>